<dbReference type="AlphaFoldDB" id="A0A8I0MYM6"/>
<dbReference type="Pfam" id="PF04244">
    <property type="entry name" value="DPRP"/>
    <property type="match status" value="1"/>
</dbReference>
<dbReference type="Gene3D" id="1.10.579.10">
    <property type="entry name" value="DNA Cyclobutane Dipyrimidine Photolyase, subunit A, domain 3"/>
    <property type="match status" value="1"/>
</dbReference>
<keyword evidence="2" id="KW-1185">Reference proteome</keyword>
<organism evidence="1 2">
    <name type="scientific">Pseudoalteromonas peptidolytica F12-50-A1</name>
    <dbReference type="NCBI Taxonomy" id="1315280"/>
    <lineage>
        <taxon>Bacteria</taxon>
        <taxon>Pseudomonadati</taxon>
        <taxon>Pseudomonadota</taxon>
        <taxon>Gammaproteobacteria</taxon>
        <taxon>Alteromonadales</taxon>
        <taxon>Pseudoalteromonadaceae</taxon>
        <taxon>Pseudoalteromonas</taxon>
    </lineage>
</organism>
<dbReference type="PANTHER" id="PTHR38657:SF1">
    <property type="entry name" value="SLR1343 PROTEIN"/>
    <property type="match status" value="1"/>
</dbReference>
<dbReference type="EMBL" id="AQHF01000026">
    <property type="protein sequence ID" value="MBE0347728.1"/>
    <property type="molecule type" value="Genomic_DNA"/>
</dbReference>
<dbReference type="Gene3D" id="1.10.10.1710">
    <property type="entry name" value="Deoxyribodipyrimidine photolyase-related"/>
    <property type="match status" value="1"/>
</dbReference>
<dbReference type="GO" id="GO:0016829">
    <property type="term" value="F:lyase activity"/>
    <property type="evidence" value="ECO:0007669"/>
    <property type="project" value="UniProtKB-KW"/>
</dbReference>
<gene>
    <name evidence="1" type="ORF">PPEP_a2255</name>
</gene>
<accession>A0A8I0MYM6</accession>
<sequence length="520" mass="61223">MSGLNSKYQGLRLILGDQLNAKHSWFSQENKNEYLYVIAELQQETDYTNHHIQKVCAFFKAMENFAKALTKAGYHVLHLTLDDTKQYDDLPALVTHLCKKFQVESFEYQRPDEYRLLKQLGGLSLDNLQLRTVDTEHFLVPFEELDTYLKPAKHTTMEFFYRKLRRRFNVLMDEDEPVGGQWNFDSQNRNKLKKADLDSIPEPLCFANNVSDIIDRLERHQINTIGKAQPLLIWPTTRTQAQELLSFFCDHLLPLFGQFQDAMTCHSEHKWTLYHSRLSFAINAKMLSPKQVIDAAIAAYQENSNIDIAQVEGFVRQILGWREYIRAVYWLNMPDYSHKNYLLAQRKLPEYFWHGKTKMRCLSEAINQSLEYAYAHHIQRLMVTGNFCLLTGIDPNQVDDWYLGIYIDAIEWVEMPNTRGMTQFADHGIVATKPYAASGNYIHKMSDYCRDCHYDVKQKSTDNACPLNSLYWHFMVRHEDKFGKNHRIGMIYRNWYKQDEQTQQATLRRADWCLNNIESL</sequence>
<evidence type="ECO:0000313" key="1">
    <source>
        <dbReference type="EMBL" id="MBE0347728.1"/>
    </source>
</evidence>
<protein>
    <submittedName>
        <fullName evidence="1">Deoxyribodipyrimidine photolyase-related protein</fullName>
    </submittedName>
</protein>
<dbReference type="Proteomes" id="UP000660708">
    <property type="component" value="Unassembled WGS sequence"/>
</dbReference>
<dbReference type="InterPro" id="IPR014729">
    <property type="entry name" value="Rossmann-like_a/b/a_fold"/>
</dbReference>
<proteinExistence type="predicted"/>
<comment type="caution">
    <text evidence="1">The sequence shown here is derived from an EMBL/GenBank/DDBJ whole genome shotgun (WGS) entry which is preliminary data.</text>
</comment>
<dbReference type="Gene3D" id="3.40.50.620">
    <property type="entry name" value="HUPs"/>
    <property type="match status" value="1"/>
</dbReference>
<keyword evidence="1" id="KW-0456">Lyase</keyword>
<dbReference type="SUPFAM" id="SSF48173">
    <property type="entry name" value="Cryptochrome/photolyase FAD-binding domain"/>
    <property type="match status" value="1"/>
</dbReference>
<dbReference type="Gene3D" id="1.25.40.80">
    <property type="match status" value="1"/>
</dbReference>
<reference evidence="1 2" key="1">
    <citation type="submission" date="2015-06" db="EMBL/GenBank/DDBJ databases">
        <title>Genome sequence of Pseudoalteromonas peptidolytica.</title>
        <authorList>
            <person name="Xie B.-B."/>
            <person name="Rong J.-C."/>
            <person name="Qin Q.-L."/>
            <person name="Zhang Y.-Z."/>
        </authorList>
    </citation>
    <scope>NUCLEOTIDE SEQUENCE [LARGE SCALE GENOMIC DNA]</scope>
    <source>
        <strain evidence="1 2">F12-50-A1</strain>
    </source>
</reference>
<evidence type="ECO:0000313" key="2">
    <source>
        <dbReference type="Proteomes" id="UP000660708"/>
    </source>
</evidence>
<dbReference type="InterPro" id="IPR036134">
    <property type="entry name" value="Crypto/Photolyase_FAD-like_sf"/>
</dbReference>
<dbReference type="InterPro" id="IPR052551">
    <property type="entry name" value="UV-DNA_repair_photolyase"/>
</dbReference>
<name>A0A8I0MYM6_9GAMM</name>
<dbReference type="InterPro" id="IPR007357">
    <property type="entry name" value="PhrB-like"/>
</dbReference>
<dbReference type="RefSeq" id="WP_147389125.1">
    <property type="nucleotide sequence ID" value="NZ_AQHF01000026.1"/>
</dbReference>
<dbReference type="PANTHER" id="PTHR38657">
    <property type="entry name" value="SLR1343 PROTEIN"/>
    <property type="match status" value="1"/>
</dbReference>